<dbReference type="GO" id="GO:0003700">
    <property type="term" value="F:DNA-binding transcription factor activity"/>
    <property type="evidence" value="ECO:0007669"/>
    <property type="project" value="TreeGrafter"/>
</dbReference>
<dbReference type="PROSITE" id="PS50977">
    <property type="entry name" value="HTH_TETR_2"/>
    <property type="match status" value="1"/>
</dbReference>
<feature type="DNA-binding region" description="H-T-H motif" evidence="5">
    <location>
        <begin position="35"/>
        <end position="54"/>
    </location>
</feature>
<keyword evidence="4" id="KW-0804">Transcription</keyword>
<dbReference type="PRINTS" id="PR00400">
    <property type="entry name" value="TETREPRESSOR"/>
</dbReference>
<dbReference type="RefSeq" id="WP_083919834.1">
    <property type="nucleotide sequence ID" value="NZ_CP022753.1"/>
</dbReference>
<dbReference type="OrthoDB" id="329481at2"/>
<dbReference type="GO" id="GO:0000976">
    <property type="term" value="F:transcription cis-regulatory region binding"/>
    <property type="evidence" value="ECO:0007669"/>
    <property type="project" value="TreeGrafter"/>
</dbReference>
<dbReference type="InterPro" id="IPR001647">
    <property type="entry name" value="HTH_TetR"/>
</dbReference>
<evidence type="ECO:0000256" key="4">
    <source>
        <dbReference type="ARBA" id="ARBA00023163"/>
    </source>
</evidence>
<keyword evidence="1" id="KW-0678">Repressor</keyword>
<dbReference type="PANTHER" id="PTHR30055:SF151">
    <property type="entry name" value="TRANSCRIPTIONAL REGULATORY PROTEIN"/>
    <property type="match status" value="1"/>
</dbReference>
<evidence type="ECO:0000256" key="1">
    <source>
        <dbReference type="ARBA" id="ARBA00022491"/>
    </source>
</evidence>
<dbReference type="InterPro" id="IPR009057">
    <property type="entry name" value="Homeodomain-like_sf"/>
</dbReference>
<reference evidence="7 8" key="1">
    <citation type="submission" date="2017-08" db="EMBL/GenBank/DDBJ databases">
        <title>The complete genome sequence of Nocardiopsis gilva YIM 90087.</title>
        <authorList>
            <person name="Yin M."/>
            <person name="Tang S."/>
        </authorList>
    </citation>
    <scope>NUCLEOTIDE SEQUENCE [LARGE SCALE GENOMIC DNA]</scope>
    <source>
        <strain evidence="7 8">YIM 90087</strain>
    </source>
</reference>
<dbReference type="InterPro" id="IPR036271">
    <property type="entry name" value="Tet_transcr_reg_TetR-rel_C_sf"/>
</dbReference>
<evidence type="ECO:0000313" key="8">
    <source>
        <dbReference type="Proteomes" id="UP000215005"/>
    </source>
</evidence>
<dbReference type="Proteomes" id="UP000215005">
    <property type="component" value="Chromosome"/>
</dbReference>
<organism evidence="7 8">
    <name type="scientific">Nocardiopsis gilva YIM 90087</name>
    <dbReference type="NCBI Taxonomy" id="1235441"/>
    <lineage>
        <taxon>Bacteria</taxon>
        <taxon>Bacillati</taxon>
        <taxon>Actinomycetota</taxon>
        <taxon>Actinomycetes</taxon>
        <taxon>Streptosporangiales</taxon>
        <taxon>Nocardiopsidaceae</taxon>
        <taxon>Nocardiopsis</taxon>
    </lineage>
</organism>
<dbReference type="SUPFAM" id="SSF46689">
    <property type="entry name" value="Homeodomain-like"/>
    <property type="match status" value="1"/>
</dbReference>
<dbReference type="InterPro" id="IPR004111">
    <property type="entry name" value="Repressor_TetR_C"/>
</dbReference>
<evidence type="ECO:0000313" key="7">
    <source>
        <dbReference type="EMBL" id="ASU85835.1"/>
    </source>
</evidence>
<dbReference type="GO" id="GO:0046677">
    <property type="term" value="P:response to antibiotic"/>
    <property type="evidence" value="ECO:0007669"/>
    <property type="project" value="InterPro"/>
</dbReference>
<dbReference type="SUPFAM" id="SSF48498">
    <property type="entry name" value="Tetracyclin repressor-like, C-terminal domain"/>
    <property type="match status" value="1"/>
</dbReference>
<protein>
    <submittedName>
        <fullName evidence="7">TetR family transcriptional regulator</fullName>
    </submittedName>
</protein>
<dbReference type="InterPro" id="IPR050109">
    <property type="entry name" value="HTH-type_TetR-like_transc_reg"/>
</dbReference>
<keyword evidence="3 5" id="KW-0238">DNA-binding</keyword>
<evidence type="ECO:0000256" key="3">
    <source>
        <dbReference type="ARBA" id="ARBA00023125"/>
    </source>
</evidence>
<evidence type="ECO:0000259" key="6">
    <source>
        <dbReference type="PROSITE" id="PS50977"/>
    </source>
</evidence>
<dbReference type="GO" id="GO:0045892">
    <property type="term" value="P:negative regulation of DNA-templated transcription"/>
    <property type="evidence" value="ECO:0007669"/>
    <property type="project" value="InterPro"/>
</dbReference>
<dbReference type="Pfam" id="PF02909">
    <property type="entry name" value="TetR_C_1"/>
    <property type="match status" value="1"/>
</dbReference>
<accession>A0A223SCM1</accession>
<dbReference type="InterPro" id="IPR003012">
    <property type="entry name" value="Tet_transcr_reg_TetR"/>
</dbReference>
<evidence type="ECO:0000256" key="5">
    <source>
        <dbReference type="PROSITE-ProRule" id="PRU00335"/>
    </source>
</evidence>
<feature type="domain" description="HTH tetR-type" evidence="6">
    <location>
        <begin position="12"/>
        <end position="72"/>
    </location>
</feature>
<gene>
    <name evidence="7" type="ORF">CDO52_26250</name>
</gene>
<dbReference type="KEGG" id="ngv:CDO52_26250"/>
<dbReference type="Gene3D" id="1.10.357.10">
    <property type="entry name" value="Tetracycline Repressor, domain 2"/>
    <property type="match status" value="1"/>
</dbReference>
<name>A0A223SCM1_9ACTN</name>
<dbReference type="AlphaFoldDB" id="A0A223SCM1"/>
<dbReference type="EMBL" id="CP022753">
    <property type="protein sequence ID" value="ASU85835.1"/>
    <property type="molecule type" value="Genomic_DNA"/>
</dbReference>
<sequence>MTTGSTQRSRPRLTRERVLRAAVDFIDLHGLDALSMHRLGAELDVRAMSLYKYVCGKDDVLDGVVDVLWSEIPVEPRTRDWRETVRALAEELRALVRRHPHAGSLLTSRKTLPEPALRVCDAHLRVMRDDGVPEQCAVALLRSAVTYGIGHALAELSFPESGAADDDVSRFRRTAALLPRDAPDNLVRTAMLLCSDCDMDAEFAIGLDLMIQGLDAYLRTRRPEATAPADS</sequence>
<keyword evidence="2" id="KW-0805">Transcription regulation</keyword>
<dbReference type="PANTHER" id="PTHR30055">
    <property type="entry name" value="HTH-TYPE TRANSCRIPTIONAL REGULATOR RUTR"/>
    <property type="match status" value="1"/>
</dbReference>
<proteinExistence type="predicted"/>
<keyword evidence="8" id="KW-1185">Reference proteome</keyword>
<evidence type="ECO:0000256" key="2">
    <source>
        <dbReference type="ARBA" id="ARBA00023015"/>
    </source>
</evidence>